<evidence type="ECO:0000259" key="8">
    <source>
        <dbReference type="Pfam" id="PF26449"/>
    </source>
</evidence>
<name>A0A0G1LRC9_9BACT</name>
<dbReference type="Pfam" id="PF26449">
    <property type="entry name" value="DUF8128"/>
    <property type="match status" value="1"/>
</dbReference>
<dbReference type="InterPro" id="IPR027417">
    <property type="entry name" value="P-loop_NTPase"/>
</dbReference>
<feature type="transmembrane region" description="Helical" evidence="6">
    <location>
        <begin position="30"/>
        <end position="56"/>
    </location>
</feature>
<dbReference type="InterPro" id="IPR051539">
    <property type="entry name" value="T4SS-coupling_protein"/>
</dbReference>
<keyword evidence="4 6" id="KW-1133">Transmembrane helix</keyword>
<evidence type="ECO:0000256" key="1">
    <source>
        <dbReference type="ARBA" id="ARBA00004651"/>
    </source>
</evidence>
<protein>
    <submittedName>
        <fullName evidence="9">Uncharacterized protein</fullName>
    </submittedName>
</protein>
<organism evidence="9 10">
    <name type="scientific">Candidatus Uhrbacteria bacterium GW2011_GWF2_44_350</name>
    <dbReference type="NCBI Taxonomy" id="1619000"/>
    <lineage>
        <taxon>Bacteria</taxon>
        <taxon>Candidatus Uhriibacteriota</taxon>
    </lineage>
</organism>
<evidence type="ECO:0000256" key="6">
    <source>
        <dbReference type="SAM" id="Phobius"/>
    </source>
</evidence>
<gene>
    <name evidence="9" type="ORF">UW63_C0019G0012</name>
</gene>
<evidence type="ECO:0000256" key="2">
    <source>
        <dbReference type="ARBA" id="ARBA00022475"/>
    </source>
</evidence>
<evidence type="ECO:0000256" key="3">
    <source>
        <dbReference type="ARBA" id="ARBA00022692"/>
    </source>
</evidence>
<dbReference type="AlphaFoldDB" id="A0A0G1LRC9"/>
<evidence type="ECO:0000313" key="10">
    <source>
        <dbReference type="Proteomes" id="UP000034154"/>
    </source>
</evidence>
<proteinExistence type="predicted"/>
<feature type="domain" description="DUF8128" evidence="8">
    <location>
        <begin position="125"/>
        <end position="399"/>
    </location>
</feature>
<keyword evidence="5 6" id="KW-0472">Membrane</keyword>
<keyword evidence="3 6" id="KW-0812">Transmembrane</keyword>
<evidence type="ECO:0000313" key="9">
    <source>
        <dbReference type="EMBL" id="KKT71357.1"/>
    </source>
</evidence>
<dbReference type="Pfam" id="PF10412">
    <property type="entry name" value="TrwB_AAD_bind"/>
    <property type="match status" value="1"/>
</dbReference>
<dbReference type="PANTHER" id="PTHR37937">
    <property type="entry name" value="CONJUGATIVE TRANSFER: DNA TRANSPORT"/>
    <property type="match status" value="1"/>
</dbReference>
<evidence type="ECO:0000256" key="5">
    <source>
        <dbReference type="ARBA" id="ARBA00023136"/>
    </source>
</evidence>
<reference evidence="9 10" key="1">
    <citation type="journal article" date="2015" name="Nature">
        <title>rRNA introns, odd ribosomes, and small enigmatic genomes across a large radiation of phyla.</title>
        <authorList>
            <person name="Brown C.T."/>
            <person name="Hug L.A."/>
            <person name="Thomas B.C."/>
            <person name="Sharon I."/>
            <person name="Castelle C.J."/>
            <person name="Singh A."/>
            <person name="Wilkins M.J."/>
            <person name="Williams K.H."/>
            <person name="Banfield J.F."/>
        </authorList>
    </citation>
    <scope>NUCLEOTIDE SEQUENCE [LARGE SCALE GENOMIC DNA]</scope>
</reference>
<dbReference type="GO" id="GO:0005886">
    <property type="term" value="C:plasma membrane"/>
    <property type="evidence" value="ECO:0007669"/>
    <property type="project" value="UniProtKB-SubCell"/>
</dbReference>
<dbReference type="SUPFAM" id="SSF52540">
    <property type="entry name" value="P-loop containing nucleoside triphosphate hydrolases"/>
    <property type="match status" value="1"/>
</dbReference>
<comment type="caution">
    <text evidence="9">The sequence shown here is derived from an EMBL/GenBank/DDBJ whole genome shotgun (WGS) entry which is preliminary data.</text>
</comment>
<dbReference type="PANTHER" id="PTHR37937:SF1">
    <property type="entry name" value="CONJUGATIVE TRANSFER: DNA TRANSPORT"/>
    <property type="match status" value="1"/>
</dbReference>
<dbReference type="InterPro" id="IPR019476">
    <property type="entry name" value="T4SS_TraD_DNA-bd"/>
</dbReference>
<dbReference type="InterPro" id="IPR058441">
    <property type="entry name" value="DUF8128"/>
</dbReference>
<dbReference type="EMBL" id="LCJB01000019">
    <property type="protein sequence ID" value="KKT71357.1"/>
    <property type="molecule type" value="Genomic_DNA"/>
</dbReference>
<comment type="subcellular location">
    <subcellularLocation>
        <location evidence="1">Cell membrane</location>
        <topology evidence="1">Multi-pass membrane protein</topology>
    </subcellularLocation>
</comment>
<evidence type="ECO:0000259" key="7">
    <source>
        <dbReference type="Pfam" id="PF10412"/>
    </source>
</evidence>
<dbReference type="CDD" id="cd01127">
    <property type="entry name" value="TrwB_TraG_TraD_VirD4"/>
    <property type="match status" value="2"/>
</dbReference>
<accession>A0A0G1LRC9</accession>
<evidence type="ECO:0000256" key="4">
    <source>
        <dbReference type="ARBA" id="ARBA00022989"/>
    </source>
</evidence>
<dbReference type="Proteomes" id="UP000034154">
    <property type="component" value="Unassembled WGS sequence"/>
</dbReference>
<keyword evidence="2" id="KW-1003">Cell membrane</keyword>
<sequence>MFLPIFPAAFVVEQSVPAAASAGGLSQDLFFATISAYFLVFGGAVFVLLCIARFFLLRRTKGRHGGAGLAVLRIAVPKFKRAEEATKETTVEQLRQLIATAEVLFSNIGGRKRQKGPVAWLFGRTDEISFEIVAKDRLIYFYVVVPKKMQAGFEEQLSSVYPDAHIEGIEDYNIFKPNSTVLGMYLTLKRPSGFPIKTYQKLENDPLNGITNTLSKLEETDGAVIQIVLRSSKTSWNKKGLAIAKRMQGGATIEQAMAGHASGKNKEGFFSFMKSDQKPPQDSSGSWRLSSLTEEAIKGIEGKASKAGMDANIRLIVSAPNPARAQVILGNIFGAFSQYSIFQFGNAFGKAIPYSKTRMIRRFIYRTFEERYKVLLNTEEMASLWHLPLTTTETPNIHWMAARRGPAPSDVPGPAPTNLFIGNNFYRGKKTEAWIKKEDRQRHMYLIGKSGTGKSQFMASMIIQDIKRGDGVCVIDPHGDLVDQVAGNIPKERVDDVVVFSPSDMDRPLGLNMLEAKTEDQKDFVCQEMVSIFYKLVTDPSMIGPMFEHQMRNVMLTLMADPENPGTLAEIPRMFTDQEYADEWIAKLKDPMVRNFWEKEMAKTSDFHKSEMLGYLISKVGRFVENEMVRNIIGQSHSSFDFREIMDKKKILLVNLSKGMVGEINANLLGLIVVSKLQMAAMGRANMAEADRNDFYLYIDEFQNFVTNSIATILSEARKYRLCLVMAHQYLNQLTDNQGKAEVRDAVLGNVGTTFVARVGPEDTEILQKIYEPYFSGYDLVNSEKYTWYAKMIVENTAVKPFTLSTFNPNLPRGNPELKKAIYELSRLKYGRDKALVNAEIMERANIGQGSDIELNPVEGGL</sequence>
<dbReference type="Gene3D" id="3.40.50.300">
    <property type="entry name" value="P-loop containing nucleotide triphosphate hydrolases"/>
    <property type="match status" value="2"/>
</dbReference>
<feature type="domain" description="Type IV secretion system coupling protein TraD DNA-binding" evidence="7">
    <location>
        <begin position="436"/>
        <end position="764"/>
    </location>
</feature>
<dbReference type="PATRIC" id="fig|1619000.3.peg.383"/>